<dbReference type="RefSeq" id="WP_345674977.1">
    <property type="nucleotide sequence ID" value="NZ_BAABHS010000006.1"/>
</dbReference>
<evidence type="ECO:0000256" key="1">
    <source>
        <dbReference type="ARBA" id="ARBA00022676"/>
    </source>
</evidence>
<organism evidence="4 5">
    <name type="scientific">Yinghuangia aomiensis</name>
    <dbReference type="NCBI Taxonomy" id="676205"/>
    <lineage>
        <taxon>Bacteria</taxon>
        <taxon>Bacillati</taxon>
        <taxon>Actinomycetota</taxon>
        <taxon>Actinomycetes</taxon>
        <taxon>Kitasatosporales</taxon>
        <taxon>Streptomycetaceae</taxon>
        <taxon>Yinghuangia</taxon>
    </lineage>
</organism>
<evidence type="ECO:0000256" key="2">
    <source>
        <dbReference type="ARBA" id="ARBA00022679"/>
    </source>
</evidence>
<dbReference type="PANTHER" id="PTHR45947:SF3">
    <property type="entry name" value="SULFOQUINOVOSYL TRANSFERASE SQD2"/>
    <property type="match status" value="1"/>
</dbReference>
<reference evidence="5" key="1">
    <citation type="journal article" date="2019" name="Int. J. Syst. Evol. Microbiol.">
        <title>The Global Catalogue of Microorganisms (GCM) 10K type strain sequencing project: providing services to taxonomists for standard genome sequencing and annotation.</title>
        <authorList>
            <consortium name="The Broad Institute Genomics Platform"/>
            <consortium name="The Broad Institute Genome Sequencing Center for Infectious Disease"/>
            <person name="Wu L."/>
            <person name="Ma J."/>
        </authorList>
    </citation>
    <scope>NUCLEOTIDE SEQUENCE [LARGE SCALE GENOMIC DNA]</scope>
    <source>
        <strain evidence="5">JCM 17986</strain>
    </source>
</reference>
<dbReference type="Pfam" id="PF13692">
    <property type="entry name" value="Glyco_trans_1_4"/>
    <property type="match status" value="1"/>
</dbReference>
<dbReference type="Gene3D" id="3.40.50.2000">
    <property type="entry name" value="Glycogen Phosphorylase B"/>
    <property type="match status" value="2"/>
</dbReference>
<evidence type="ECO:0000313" key="4">
    <source>
        <dbReference type="EMBL" id="GAA4957455.1"/>
    </source>
</evidence>
<dbReference type="Pfam" id="PF13439">
    <property type="entry name" value="Glyco_transf_4"/>
    <property type="match status" value="1"/>
</dbReference>
<keyword evidence="5" id="KW-1185">Reference proteome</keyword>
<accession>A0ABP9H1D4</accession>
<dbReference type="Proteomes" id="UP001500466">
    <property type="component" value="Unassembled WGS sequence"/>
</dbReference>
<evidence type="ECO:0000259" key="3">
    <source>
        <dbReference type="Pfam" id="PF13439"/>
    </source>
</evidence>
<dbReference type="PANTHER" id="PTHR45947">
    <property type="entry name" value="SULFOQUINOVOSYL TRANSFERASE SQD2"/>
    <property type="match status" value="1"/>
</dbReference>
<sequence length="411" mass="44483">MRVLVIPHDMQLGGSSINALDLARAVRERGHDVRVLARGGPLRDRLAATGLPIVEAPEQMSMRPSPAVLRAVRDTVRRHRIDVVHAYEYWPTLEAYLGARGAAVVGSIMSMGSLPPYVPPVTLTLGYGDLHDEVTAQRGTARSHLLEPPIDTDWDDRATVDLDAFRAAHDLPAGPPTFAIVSRLARSMKQESIERCIDAVPALDPELPGIRLLVVGGGSAEEDIRRRADKTNADLGRRAVILTGPLDDPRAAYVCADVVCGMGSSVLRGMALGAAAVVVGERGFTEPVRPDTIPVFDRLGFYGVGEGLDPAADPLPGMLLSLFQDADRRSELALWSAELVRGRMSLKRQTDRLLKCYEAAIADRRPFAERGRERANALGQLVAYKGSELRRARRLKAARTRTPGEGAAGHG</sequence>
<proteinExistence type="predicted"/>
<comment type="caution">
    <text evidence="4">The sequence shown here is derived from an EMBL/GenBank/DDBJ whole genome shotgun (WGS) entry which is preliminary data.</text>
</comment>
<protein>
    <recommendedName>
        <fullName evidence="3">Glycosyltransferase subfamily 4-like N-terminal domain-containing protein</fullName>
    </recommendedName>
</protein>
<dbReference type="InterPro" id="IPR028098">
    <property type="entry name" value="Glyco_trans_4-like_N"/>
</dbReference>
<keyword evidence="1" id="KW-0328">Glycosyltransferase</keyword>
<evidence type="ECO:0000313" key="5">
    <source>
        <dbReference type="Proteomes" id="UP001500466"/>
    </source>
</evidence>
<dbReference type="InterPro" id="IPR050194">
    <property type="entry name" value="Glycosyltransferase_grp1"/>
</dbReference>
<keyword evidence="2" id="KW-0808">Transferase</keyword>
<feature type="domain" description="Glycosyltransferase subfamily 4-like N-terminal" evidence="3">
    <location>
        <begin position="13"/>
        <end position="106"/>
    </location>
</feature>
<gene>
    <name evidence="4" type="ORF">GCM10023205_19770</name>
</gene>
<dbReference type="SUPFAM" id="SSF53756">
    <property type="entry name" value="UDP-Glycosyltransferase/glycogen phosphorylase"/>
    <property type="match status" value="1"/>
</dbReference>
<name>A0ABP9H1D4_9ACTN</name>
<dbReference type="EMBL" id="BAABHS010000006">
    <property type="protein sequence ID" value="GAA4957455.1"/>
    <property type="molecule type" value="Genomic_DNA"/>
</dbReference>